<reference evidence="4 5" key="1">
    <citation type="submission" date="2018-11" db="EMBL/GenBank/DDBJ databases">
        <title>Chitinophaga lutea sp.nov., isolate from arsenic contaminated soil.</title>
        <authorList>
            <person name="Zong Y."/>
        </authorList>
    </citation>
    <scope>NUCLEOTIDE SEQUENCE [LARGE SCALE GENOMIC DNA]</scope>
    <source>
        <strain evidence="4 5">ZY74</strain>
    </source>
</reference>
<dbReference type="EMBL" id="RPDH01000001">
    <property type="protein sequence ID" value="RPE14371.1"/>
    <property type="molecule type" value="Genomic_DNA"/>
</dbReference>
<dbReference type="AlphaFoldDB" id="A0A3N4QA05"/>
<name>A0A3N4QA05_9BACT</name>
<dbReference type="InterPro" id="IPR049282">
    <property type="entry name" value="BVU_3817_N_sf"/>
</dbReference>
<feature type="compositionally biased region" description="Acidic residues" evidence="1">
    <location>
        <begin position="131"/>
        <end position="141"/>
    </location>
</feature>
<organism evidence="4 5">
    <name type="scientific">Chitinophaga lutea</name>
    <dbReference type="NCBI Taxonomy" id="2488634"/>
    <lineage>
        <taxon>Bacteria</taxon>
        <taxon>Pseudomonadati</taxon>
        <taxon>Bacteroidota</taxon>
        <taxon>Chitinophagia</taxon>
        <taxon>Chitinophagales</taxon>
        <taxon>Chitinophagaceae</taxon>
        <taxon>Chitinophaga</taxon>
    </lineage>
</organism>
<feature type="domain" description="DUF6852" evidence="3">
    <location>
        <begin position="52"/>
        <end position="120"/>
    </location>
</feature>
<accession>A0A3N4QA05</accession>
<feature type="compositionally biased region" description="Basic residues" evidence="1">
    <location>
        <begin position="199"/>
        <end position="208"/>
    </location>
</feature>
<dbReference type="RefSeq" id="WP_123845898.1">
    <property type="nucleotide sequence ID" value="NZ_RPDH01000001.1"/>
</dbReference>
<proteinExistence type="predicted"/>
<dbReference type="Gene3D" id="1.10.10.1650">
    <property type="match status" value="1"/>
</dbReference>
<evidence type="ECO:0000259" key="2">
    <source>
        <dbReference type="Pfam" id="PF18347"/>
    </source>
</evidence>
<keyword evidence="5" id="KW-1185">Reference proteome</keyword>
<evidence type="ECO:0000313" key="4">
    <source>
        <dbReference type="EMBL" id="RPE14371.1"/>
    </source>
</evidence>
<dbReference type="Pfam" id="PF18347">
    <property type="entry name" value="DUF5606"/>
    <property type="match status" value="1"/>
</dbReference>
<dbReference type="InterPro" id="IPR041218">
    <property type="entry name" value="DUF5606"/>
</dbReference>
<evidence type="ECO:0000313" key="5">
    <source>
        <dbReference type="Proteomes" id="UP000278351"/>
    </source>
</evidence>
<feature type="domain" description="DUF5606" evidence="2">
    <location>
        <begin position="4"/>
        <end position="49"/>
    </location>
</feature>
<evidence type="ECO:0000256" key="1">
    <source>
        <dbReference type="SAM" id="MobiDB-lite"/>
    </source>
</evidence>
<dbReference type="Pfam" id="PF21186">
    <property type="entry name" value="DUF6852"/>
    <property type="match status" value="1"/>
</dbReference>
<dbReference type="InterPro" id="IPR049281">
    <property type="entry name" value="BVU_3817-like_C_sf"/>
</dbReference>
<sequence length="208" mass="22952">MQYREIVAVTGLGGLFQLLASKQDGAIVRSLEDKSTRFVSSRVHNFTPLESIEVFTTGDNVNLSAVFKAMQEKEAQFPLADGKADNNAIKAYFKNVFPEFDEDRVYVSDMKKMVKWYAILKTNDLLTFEEETEEVEAEDAETPAPAEEAKPKAKAKAKKEEAAAEEAPAAEKAAPKKKAAAKKAAADTEGAEGEEKKPKTTRKKKTEE</sequence>
<gene>
    <name evidence="4" type="ORF">EGT74_07605</name>
</gene>
<dbReference type="InterPro" id="IPR049280">
    <property type="entry name" value="DUF6852"/>
</dbReference>
<dbReference type="Gene3D" id="2.30.30.730">
    <property type="match status" value="1"/>
</dbReference>
<dbReference type="OrthoDB" id="675198at2"/>
<protein>
    <submittedName>
        <fullName evidence="4">Uncharacterized protein</fullName>
    </submittedName>
</protein>
<feature type="region of interest" description="Disordered" evidence="1">
    <location>
        <begin position="131"/>
        <end position="208"/>
    </location>
</feature>
<dbReference type="Proteomes" id="UP000278351">
    <property type="component" value="Unassembled WGS sequence"/>
</dbReference>
<evidence type="ECO:0000259" key="3">
    <source>
        <dbReference type="Pfam" id="PF21186"/>
    </source>
</evidence>
<comment type="caution">
    <text evidence="4">The sequence shown here is derived from an EMBL/GenBank/DDBJ whole genome shotgun (WGS) entry which is preliminary data.</text>
</comment>